<accession>A0A077RZ33</accession>
<dbReference type="HOGENOM" id="CLU_1430392_0_0_1"/>
<dbReference type="InterPro" id="IPR044275">
    <property type="entry name" value="KRP"/>
</dbReference>
<protein>
    <recommendedName>
        <fullName evidence="2">Cyclin-dependent kinase inhibitor domain-containing protein</fullName>
    </recommendedName>
</protein>
<evidence type="ECO:0000256" key="1">
    <source>
        <dbReference type="SAM" id="MobiDB-lite"/>
    </source>
</evidence>
<feature type="domain" description="Cyclin-dependent kinase inhibitor" evidence="2">
    <location>
        <begin position="23"/>
        <end position="58"/>
    </location>
</feature>
<feature type="region of interest" description="Disordered" evidence="1">
    <location>
        <begin position="63"/>
        <end position="98"/>
    </location>
</feature>
<reference evidence="3" key="1">
    <citation type="journal article" date="2014" name="Science">
        <title>Structural and functional partitioning of bread wheat chromosome 3B.</title>
        <authorList>
            <person name="Choulet F."/>
            <person name="Alberti A."/>
            <person name="Theil S."/>
            <person name="Glover N."/>
            <person name="Barbe V."/>
            <person name="Daron J."/>
            <person name="Pingault L."/>
            <person name="Sourdille P."/>
            <person name="Couloux A."/>
            <person name="Paux E."/>
            <person name="Leroy P."/>
            <person name="Mangenot S."/>
            <person name="Guilhot N."/>
            <person name="Le Gouis J."/>
            <person name="Balfourier F."/>
            <person name="Alaux M."/>
            <person name="Jamilloux V."/>
            <person name="Poulain J."/>
            <person name="Durand C."/>
            <person name="Bellec A."/>
            <person name="Gaspin C."/>
            <person name="Safar J."/>
            <person name="Dolezel J."/>
            <person name="Rogers J."/>
            <person name="Vandepoele K."/>
            <person name="Aury J.M."/>
            <person name="Mayer K."/>
            <person name="Berges H."/>
            <person name="Quesneville H."/>
            <person name="Wincker P."/>
            <person name="Feuillet C."/>
        </authorList>
    </citation>
    <scope>NUCLEOTIDE SEQUENCE</scope>
</reference>
<feature type="compositionally biased region" description="Low complexity" evidence="1">
    <location>
        <begin position="67"/>
        <end position="97"/>
    </location>
</feature>
<name>A0A077RZ33_WHEAT</name>
<evidence type="ECO:0000313" key="3">
    <source>
        <dbReference type="EMBL" id="CDM86314.1"/>
    </source>
</evidence>
<dbReference type="EMBL" id="HG670306">
    <property type="protein sequence ID" value="CDM86314.1"/>
    <property type="molecule type" value="Genomic_DNA"/>
</dbReference>
<proteinExistence type="predicted"/>
<gene>
    <name evidence="3" type="ORF">TRAES_3BF091000040CFD_c1</name>
</gene>
<dbReference type="InterPro" id="IPR003175">
    <property type="entry name" value="CDI_dom"/>
</dbReference>
<feature type="region of interest" description="Disordered" evidence="1">
    <location>
        <begin position="1"/>
        <end position="25"/>
    </location>
</feature>
<evidence type="ECO:0000259" key="2">
    <source>
        <dbReference type="Pfam" id="PF02234"/>
    </source>
</evidence>
<dbReference type="PANTHER" id="PTHR46776">
    <property type="entry name" value="CYCLIN-DEPENDENT KINASE INHIBITOR 4-RELATED"/>
    <property type="match status" value="1"/>
</dbReference>
<sequence>MAHLFLTGGGHGRAKKANKGRSPPTEEMEAFFAAAEGDVARRFTAKYNYDVVAYAPMDEHQQAPMLRSTSSTSASASTTRPVAASSPSTSPSGRPLSCAWGGGSTTRPTCKGRWSIALAVLTVGFSPLSYPTDSSPLLISHALCGKSYDGLGAMEISALAIKSWTCYHLGLIISLLLSWLLRTKNSNPPK</sequence>
<dbReference type="GO" id="GO:0004861">
    <property type="term" value="F:cyclin-dependent protein serine/threonine kinase inhibitor activity"/>
    <property type="evidence" value="ECO:0007669"/>
    <property type="project" value="InterPro"/>
</dbReference>
<dbReference type="GO" id="GO:0051726">
    <property type="term" value="P:regulation of cell cycle"/>
    <property type="evidence" value="ECO:0007669"/>
    <property type="project" value="InterPro"/>
</dbReference>
<dbReference type="GO" id="GO:0005634">
    <property type="term" value="C:nucleus"/>
    <property type="evidence" value="ECO:0007669"/>
    <property type="project" value="InterPro"/>
</dbReference>
<dbReference type="Pfam" id="PF02234">
    <property type="entry name" value="CDI"/>
    <property type="match status" value="1"/>
</dbReference>
<organism evidence="3">
    <name type="scientific">Triticum aestivum</name>
    <name type="common">Wheat</name>
    <dbReference type="NCBI Taxonomy" id="4565"/>
    <lineage>
        <taxon>Eukaryota</taxon>
        <taxon>Viridiplantae</taxon>
        <taxon>Streptophyta</taxon>
        <taxon>Embryophyta</taxon>
        <taxon>Tracheophyta</taxon>
        <taxon>Spermatophyta</taxon>
        <taxon>Magnoliopsida</taxon>
        <taxon>Liliopsida</taxon>
        <taxon>Poales</taxon>
        <taxon>Poaceae</taxon>
        <taxon>BOP clade</taxon>
        <taxon>Pooideae</taxon>
        <taxon>Triticodae</taxon>
        <taxon>Triticeae</taxon>
        <taxon>Triticinae</taxon>
        <taxon>Triticum</taxon>
    </lineage>
</organism>
<dbReference type="AlphaFoldDB" id="A0A077RZ33"/>